<sequence>MSHHARVRRRLVLGGGAALLSLPLGAAQRVLTPGQAAGPFYPVTPPLHKDNDLTRVAGRSERAAGRISDLSGRVMEVDGRPLAGVRVEIWQCDANGRYRHPRDRHTAPADPNFQGFGHTVTDAEGRYRFRIIRPVPYPGRTPHIHAAVFREGDSPFVTQIYVAGEPRNADDALFRQVPEHLHPLLLADFQPVEDPVAELVASFDFVLSPSLVGLFGAPGA</sequence>
<dbReference type="EMBL" id="CP003989">
    <property type="protein sequence ID" value="AGA34912.1"/>
    <property type="molecule type" value="Genomic_DNA"/>
</dbReference>
<dbReference type="GO" id="GO:0008199">
    <property type="term" value="F:ferric iron binding"/>
    <property type="evidence" value="ECO:0007669"/>
    <property type="project" value="InterPro"/>
</dbReference>
<dbReference type="RefSeq" id="WP_015260016.1">
    <property type="nucleotide sequence ID" value="NC_019902.2"/>
</dbReference>
<gene>
    <name evidence="6" type="primary">pcaH [H]</name>
    <name evidence="6" type="ordered locus">TVNIR_3275</name>
</gene>
<protein>
    <submittedName>
        <fullName evidence="6">Protocatechuate 3,4-dioxygenase beta chain</fullName>
        <ecNumber evidence="6">1.13.11.3</ecNumber>
    </submittedName>
</protein>
<dbReference type="InterPro" id="IPR039387">
    <property type="entry name" value="3_4-PCD"/>
</dbReference>
<evidence type="ECO:0000256" key="3">
    <source>
        <dbReference type="ARBA" id="ARBA00023002"/>
    </source>
</evidence>
<dbReference type="InterPro" id="IPR050770">
    <property type="entry name" value="Intradiol_RC_Dioxygenase"/>
</dbReference>
<dbReference type="HOGENOM" id="CLU_027719_5_2_6"/>
<feature type="chain" id="PRO_5003940557" evidence="4">
    <location>
        <begin position="27"/>
        <end position="220"/>
    </location>
</feature>
<dbReference type="OrthoDB" id="9805815at2"/>
<reference evidence="6" key="1">
    <citation type="submission" date="2015-12" db="EMBL/GenBank/DDBJ databases">
        <authorList>
            <person name="Tikhonova T.V."/>
            <person name="Pavlov A.R."/>
            <person name="Beletsky A.V."/>
            <person name="Mardanov A.V."/>
            <person name="Sorokin D.Y."/>
            <person name="Ravin N.V."/>
            <person name="Popov V.O."/>
        </authorList>
    </citation>
    <scope>NUCLEOTIDE SEQUENCE</scope>
    <source>
        <strain evidence="6">DSM 14787</strain>
    </source>
</reference>
<evidence type="ECO:0000259" key="5">
    <source>
        <dbReference type="PROSITE" id="PS00083"/>
    </source>
</evidence>
<dbReference type="Proteomes" id="UP000010809">
    <property type="component" value="Chromosome"/>
</dbReference>
<keyword evidence="2" id="KW-0223">Dioxygenase</keyword>
<dbReference type="STRING" id="1255043.TVNIR_3275"/>
<feature type="domain" description="Intradiol ring-cleavage dioxygenases" evidence="5">
    <location>
        <begin position="70"/>
        <end position="98"/>
    </location>
</feature>
<dbReference type="InterPro" id="IPR015889">
    <property type="entry name" value="Intradiol_dOase_core"/>
</dbReference>
<dbReference type="PATRIC" id="fig|1255043.3.peg.3304"/>
<organism evidence="6 7">
    <name type="scientific">Thioalkalivibrio nitratireducens (strain DSM 14787 / UNIQEM 213 / ALEN2)</name>
    <dbReference type="NCBI Taxonomy" id="1255043"/>
    <lineage>
        <taxon>Bacteria</taxon>
        <taxon>Pseudomonadati</taxon>
        <taxon>Pseudomonadota</taxon>
        <taxon>Gammaproteobacteria</taxon>
        <taxon>Chromatiales</taxon>
        <taxon>Ectothiorhodospiraceae</taxon>
        <taxon>Thioalkalivibrio</taxon>
    </lineage>
</organism>
<keyword evidence="7" id="KW-1185">Reference proteome</keyword>
<dbReference type="KEGG" id="tni:TVNIR_3275"/>
<evidence type="ECO:0000313" key="7">
    <source>
        <dbReference type="Proteomes" id="UP000010809"/>
    </source>
</evidence>
<evidence type="ECO:0000256" key="2">
    <source>
        <dbReference type="ARBA" id="ARBA00022964"/>
    </source>
</evidence>
<dbReference type="CDD" id="cd03459">
    <property type="entry name" value="3_4-PCD"/>
    <property type="match status" value="1"/>
</dbReference>
<dbReference type="GO" id="GO:0018578">
    <property type="term" value="F:protocatechuate 3,4-dioxygenase activity"/>
    <property type="evidence" value="ECO:0007669"/>
    <property type="project" value="UniProtKB-EC"/>
</dbReference>
<dbReference type="EC" id="1.13.11.3" evidence="6"/>
<dbReference type="Pfam" id="PF00775">
    <property type="entry name" value="Dioxygenase_C"/>
    <property type="match status" value="1"/>
</dbReference>
<dbReference type="PROSITE" id="PS00083">
    <property type="entry name" value="INTRADIOL_DIOXYGENAS"/>
    <property type="match status" value="1"/>
</dbReference>
<feature type="signal peptide" evidence="4">
    <location>
        <begin position="1"/>
        <end position="26"/>
    </location>
</feature>
<evidence type="ECO:0000256" key="4">
    <source>
        <dbReference type="SAM" id="SignalP"/>
    </source>
</evidence>
<accession>L0E101</accession>
<dbReference type="eggNOG" id="COG3485">
    <property type="taxonomic scope" value="Bacteria"/>
</dbReference>
<comment type="similarity">
    <text evidence="1">Belongs to the intradiol ring-cleavage dioxygenase family.</text>
</comment>
<dbReference type="SUPFAM" id="SSF49482">
    <property type="entry name" value="Aromatic compound dioxygenase"/>
    <property type="match status" value="1"/>
</dbReference>
<dbReference type="PANTHER" id="PTHR33711">
    <property type="entry name" value="DIOXYGENASE, PUTATIVE (AFU_ORTHOLOGUE AFUA_2G02910)-RELATED"/>
    <property type="match status" value="1"/>
</dbReference>
<dbReference type="PANTHER" id="PTHR33711:SF10">
    <property type="entry name" value="INTRADIOL RING-CLEAVAGE DIOXYGENASES DOMAIN-CONTAINING PROTEIN"/>
    <property type="match status" value="1"/>
</dbReference>
<evidence type="ECO:0000256" key="1">
    <source>
        <dbReference type="ARBA" id="ARBA00007825"/>
    </source>
</evidence>
<dbReference type="PROSITE" id="PS51318">
    <property type="entry name" value="TAT"/>
    <property type="match status" value="1"/>
</dbReference>
<proteinExistence type="inferred from homology"/>
<evidence type="ECO:0000313" key="6">
    <source>
        <dbReference type="EMBL" id="AGA34912.1"/>
    </source>
</evidence>
<keyword evidence="3 6" id="KW-0560">Oxidoreductase</keyword>
<dbReference type="AlphaFoldDB" id="L0E101"/>
<dbReference type="InterPro" id="IPR000627">
    <property type="entry name" value="Intradiol_dOase_C"/>
</dbReference>
<keyword evidence="4" id="KW-0732">Signal</keyword>
<dbReference type="Gene3D" id="2.60.130.10">
    <property type="entry name" value="Aromatic compound dioxygenase"/>
    <property type="match status" value="1"/>
</dbReference>
<name>L0E101_THIND</name>
<dbReference type="InterPro" id="IPR006311">
    <property type="entry name" value="TAT_signal"/>
</dbReference>